<protein>
    <submittedName>
        <fullName evidence="1">Uncharacterized protein</fullName>
    </submittedName>
</protein>
<reference evidence="1 2" key="1">
    <citation type="submission" date="2022-05" db="EMBL/GenBank/DDBJ databases">
        <authorList>
            <consortium name="Genoscope - CEA"/>
            <person name="William W."/>
        </authorList>
    </citation>
    <scope>NUCLEOTIDE SEQUENCE [LARGE SCALE GENOMIC DNA]</scope>
</reference>
<comment type="caution">
    <text evidence="1">The sequence shown here is derived from an EMBL/GenBank/DDBJ whole genome shotgun (WGS) entry which is preliminary data.</text>
</comment>
<organism evidence="1 2">
    <name type="scientific">Porites evermanni</name>
    <dbReference type="NCBI Taxonomy" id="104178"/>
    <lineage>
        <taxon>Eukaryota</taxon>
        <taxon>Metazoa</taxon>
        <taxon>Cnidaria</taxon>
        <taxon>Anthozoa</taxon>
        <taxon>Hexacorallia</taxon>
        <taxon>Scleractinia</taxon>
        <taxon>Fungiina</taxon>
        <taxon>Poritidae</taxon>
        <taxon>Porites</taxon>
    </lineage>
</organism>
<evidence type="ECO:0000313" key="2">
    <source>
        <dbReference type="Proteomes" id="UP001159427"/>
    </source>
</evidence>
<gene>
    <name evidence="1" type="ORF">PEVE_00003085</name>
</gene>
<evidence type="ECO:0000313" key="1">
    <source>
        <dbReference type="EMBL" id="CAH3159055.1"/>
    </source>
</evidence>
<feature type="non-terminal residue" evidence="1">
    <location>
        <position position="151"/>
    </location>
</feature>
<accession>A0ABN8Q7T4</accession>
<keyword evidence="2" id="KW-1185">Reference proteome</keyword>
<dbReference type="EMBL" id="CALNXI010001183">
    <property type="protein sequence ID" value="CAH3159055.1"/>
    <property type="molecule type" value="Genomic_DNA"/>
</dbReference>
<dbReference type="SUPFAM" id="SSF52540">
    <property type="entry name" value="P-loop containing nucleoside triphosphate hydrolases"/>
    <property type="match status" value="1"/>
</dbReference>
<name>A0ABN8Q7T4_9CNID</name>
<sequence>MSKHHNVGLTPFQTVPFSKKCQRFRFEHPFTSMIAGMTGSGKTAWVRSLLQQASETIYPPPERIVWCYSQWQPAYTEMLVAMPHIEFVKGIPTALEQDSYFDVNKRNLLVFDDQRIDASKDKRTVNLFTRGSHHRNLSVIYIVQNLSHQEK</sequence>
<dbReference type="Proteomes" id="UP001159427">
    <property type="component" value="Unassembled WGS sequence"/>
</dbReference>
<proteinExistence type="predicted"/>
<dbReference type="InterPro" id="IPR027417">
    <property type="entry name" value="P-loop_NTPase"/>
</dbReference>